<gene>
    <name evidence="1" type="ORF">NLG97_g520</name>
</gene>
<proteinExistence type="predicted"/>
<protein>
    <submittedName>
        <fullName evidence="1">Uncharacterized protein</fullName>
    </submittedName>
</protein>
<dbReference type="Proteomes" id="UP001148737">
    <property type="component" value="Unassembled WGS sequence"/>
</dbReference>
<comment type="caution">
    <text evidence="1">The sequence shown here is derived from an EMBL/GenBank/DDBJ whole genome shotgun (WGS) entry which is preliminary data.</text>
</comment>
<keyword evidence="2" id="KW-1185">Reference proteome</keyword>
<dbReference type="EMBL" id="JANAKD010000018">
    <property type="protein sequence ID" value="KAJ3499218.1"/>
    <property type="molecule type" value="Genomic_DNA"/>
</dbReference>
<organism evidence="1 2">
    <name type="scientific">Lecanicillium saksenae</name>
    <dbReference type="NCBI Taxonomy" id="468837"/>
    <lineage>
        <taxon>Eukaryota</taxon>
        <taxon>Fungi</taxon>
        <taxon>Dikarya</taxon>
        <taxon>Ascomycota</taxon>
        <taxon>Pezizomycotina</taxon>
        <taxon>Sordariomycetes</taxon>
        <taxon>Hypocreomycetidae</taxon>
        <taxon>Hypocreales</taxon>
        <taxon>Cordycipitaceae</taxon>
        <taxon>Lecanicillium</taxon>
    </lineage>
</organism>
<reference evidence="1" key="1">
    <citation type="submission" date="2022-07" db="EMBL/GenBank/DDBJ databases">
        <title>Genome Sequence of Lecanicillium saksenae.</title>
        <authorList>
            <person name="Buettner E."/>
        </authorList>
    </citation>
    <scope>NUCLEOTIDE SEQUENCE</scope>
    <source>
        <strain evidence="1">VT-O1</strain>
    </source>
</reference>
<sequence>MPKYSEQPQPRTIRPIASAATKHYSFDQSSPESDSPQSGYGIDQETDFYYHGGLGKKSDFNIEVAGHTAGPAGVSHLDAECHFLSHDWSANAQDLEALWGTPLDQQPYMHSGFGCANGELASYAFAADDDGFGQSTWKQQQRALRASTDSSRYMYLDYDGREVESGQFTAHEEDVHFTTW</sequence>
<evidence type="ECO:0000313" key="2">
    <source>
        <dbReference type="Proteomes" id="UP001148737"/>
    </source>
</evidence>
<name>A0ACC1R903_9HYPO</name>
<evidence type="ECO:0000313" key="1">
    <source>
        <dbReference type="EMBL" id="KAJ3499218.1"/>
    </source>
</evidence>
<accession>A0ACC1R903</accession>